<proteinExistence type="predicted"/>
<keyword evidence="2" id="KW-1133">Transmembrane helix</keyword>
<gene>
    <name evidence="3" type="ORF">KKP3000_000753</name>
</gene>
<keyword evidence="4" id="KW-1185">Reference proteome</keyword>
<comment type="caution">
    <text evidence="3">The sequence shown here is derived from an EMBL/GenBank/DDBJ whole genome shotgun (WGS) entry which is preliminary data.</text>
</comment>
<evidence type="ECO:0000256" key="1">
    <source>
        <dbReference type="SAM" id="MobiDB-lite"/>
    </source>
</evidence>
<evidence type="ECO:0000313" key="4">
    <source>
        <dbReference type="Proteomes" id="UP001579974"/>
    </source>
</evidence>
<evidence type="ECO:0000256" key="2">
    <source>
        <dbReference type="SAM" id="Phobius"/>
    </source>
</evidence>
<organism evidence="3 4">
    <name type="scientific">Alicyclobacillus fastidiosus</name>
    <dbReference type="NCBI Taxonomy" id="392011"/>
    <lineage>
        <taxon>Bacteria</taxon>
        <taxon>Bacillati</taxon>
        <taxon>Bacillota</taxon>
        <taxon>Bacilli</taxon>
        <taxon>Bacillales</taxon>
        <taxon>Alicyclobacillaceae</taxon>
        <taxon>Alicyclobacillus</taxon>
    </lineage>
</organism>
<keyword evidence="2" id="KW-0812">Transmembrane</keyword>
<dbReference type="RefSeq" id="WP_275475074.1">
    <property type="nucleotide sequence ID" value="NZ_CP162940.1"/>
</dbReference>
<accession>A0ABV5AI63</accession>
<feature type="transmembrane region" description="Helical" evidence="2">
    <location>
        <begin position="108"/>
        <end position="126"/>
    </location>
</feature>
<protein>
    <recommendedName>
        <fullName evidence="5">DUF4367 domain-containing protein</fullName>
    </recommendedName>
</protein>
<evidence type="ECO:0008006" key="5">
    <source>
        <dbReference type="Google" id="ProtNLM"/>
    </source>
</evidence>
<sequence length="390" mass="42366">MKDDYEPKDTIPFELGRHFAHLGDTSGVVITDEELETALRRLQDAVANQVVPDVWGRLAAEGDAAMEVEPSALYVSPTPESTQGVIDSNRPVADHPKGKRGLGRSRRWGRVASGVAAAAVLFGLFATPVGGKVMAGAMKTLYFQNLMGVNEDDLTQIESALTNVSENGTAKHIDLHKYGSVQMSGGEYVQPNPTLAQAKKLAGIPIKMLPGFDAKKDNVDYVAARDVTFHFNVDAINDLLHRLGGKTEFPASVKGQPIVLHVPAQITEQVAEGGNYMNLSALQMPTVQVPSGVDLNQVRQALIDLPFLPTDLQQSLSEMQNWKDTLYVPVDGKVTNLTLNGYPAVLQYEGTGVQPTIIWLEHGILYRLQGSPQMFPTAQSIVEQAKELTE</sequence>
<evidence type="ECO:0000313" key="3">
    <source>
        <dbReference type="EMBL" id="MFB5191963.1"/>
    </source>
</evidence>
<reference evidence="3 4" key="1">
    <citation type="journal article" date="2024" name="Int. J. Mol. Sci.">
        <title>Exploration of Alicyclobacillus spp. Genome in Search of Antibiotic Resistance.</title>
        <authorList>
            <person name="Bucka-Kolendo J."/>
            <person name="Kiousi D.E."/>
            <person name="Dekowska A."/>
            <person name="Mikolajczuk-Szczyrba A."/>
            <person name="Karadedos D.M."/>
            <person name="Michael P."/>
            <person name="Galanis A."/>
            <person name="Sokolowska B."/>
        </authorList>
    </citation>
    <scope>NUCLEOTIDE SEQUENCE [LARGE SCALE GENOMIC DNA]</scope>
    <source>
        <strain evidence="3 4">KKP 3000</strain>
    </source>
</reference>
<keyword evidence="2" id="KW-0472">Membrane</keyword>
<name>A0ABV5AI63_9BACL</name>
<dbReference type="EMBL" id="JBDXSU010000015">
    <property type="protein sequence ID" value="MFB5191963.1"/>
    <property type="molecule type" value="Genomic_DNA"/>
</dbReference>
<feature type="region of interest" description="Disordered" evidence="1">
    <location>
        <begin position="76"/>
        <end position="104"/>
    </location>
</feature>
<dbReference type="Proteomes" id="UP001579974">
    <property type="component" value="Unassembled WGS sequence"/>
</dbReference>